<name>A0A0D3K626_EMIH1</name>
<dbReference type="EnsemblProtists" id="EOD31211">
    <property type="protein sequence ID" value="EOD31211"/>
    <property type="gene ID" value="EMIHUDRAFT_253612"/>
</dbReference>
<organism evidence="1 2">
    <name type="scientific">Emiliania huxleyi (strain CCMP1516)</name>
    <dbReference type="NCBI Taxonomy" id="280463"/>
    <lineage>
        <taxon>Eukaryota</taxon>
        <taxon>Haptista</taxon>
        <taxon>Haptophyta</taxon>
        <taxon>Prymnesiophyceae</taxon>
        <taxon>Isochrysidales</taxon>
        <taxon>Noelaerhabdaceae</taxon>
        <taxon>Emiliania</taxon>
    </lineage>
</organism>
<keyword evidence="2" id="KW-1185">Reference proteome</keyword>
<reference evidence="1" key="2">
    <citation type="submission" date="2024-10" db="UniProtKB">
        <authorList>
            <consortium name="EnsemblProtists"/>
        </authorList>
    </citation>
    <scope>IDENTIFICATION</scope>
</reference>
<accession>A0A0D3K626</accession>
<protein>
    <recommendedName>
        <fullName evidence="3">Lon N-terminal domain-containing protein</fullName>
    </recommendedName>
</protein>
<dbReference type="RefSeq" id="XP_005783640.1">
    <property type="nucleotide sequence ID" value="XM_005783583.1"/>
</dbReference>
<dbReference type="HOGENOM" id="CLU_988449_0_0_1"/>
<dbReference type="GeneID" id="17276486"/>
<reference evidence="2" key="1">
    <citation type="journal article" date="2013" name="Nature">
        <title>Pan genome of the phytoplankton Emiliania underpins its global distribution.</title>
        <authorList>
            <person name="Read B.A."/>
            <person name="Kegel J."/>
            <person name="Klute M.J."/>
            <person name="Kuo A."/>
            <person name="Lefebvre S.C."/>
            <person name="Maumus F."/>
            <person name="Mayer C."/>
            <person name="Miller J."/>
            <person name="Monier A."/>
            <person name="Salamov A."/>
            <person name="Young J."/>
            <person name="Aguilar M."/>
            <person name="Claverie J.M."/>
            <person name="Frickenhaus S."/>
            <person name="Gonzalez K."/>
            <person name="Herman E.K."/>
            <person name="Lin Y.C."/>
            <person name="Napier J."/>
            <person name="Ogata H."/>
            <person name="Sarno A.F."/>
            <person name="Shmutz J."/>
            <person name="Schroeder D."/>
            <person name="de Vargas C."/>
            <person name="Verret F."/>
            <person name="von Dassow P."/>
            <person name="Valentin K."/>
            <person name="Van de Peer Y."/>
            <person name="Wheeler G."/>
            <person name="Dacks J.B."/>
            <person name="Delwiche C.F."/>
            <person name="Dyhrman S.T."/>
            <person name="Glockner G."/>
            <person name="John U."/>
            <person name="Richards T."/>
            <person name="Worden A.Z."/>
            <person name="Zhang X."/>
            <person name="Grigoriev I.V."/>
            <person name="Allen A.E."/>
            <person name="Bidle K."/>
            <person name="Borodovsky M."/>
            <person name="Bowler C."/>
            <person name="Brownlee C."/>
            <person name="Cock J.M."/>
            <person name="Elias M."/>
            <person name="Gladyshev V.N."/>
            <person name="Groth M."/>
            <person name="Guda C."/>
            <person name="Hadaegh A."/>
            <person name="Iglesias-Rodriguez M.D."/>
            <person name="Jenkins J."/>
            <person name="Jones B.M."/>
            <person name="Lawson T."/>
            <person name="Leese F."/>
            <person name="Lindquist E."/>
            <person name="Lobanov A."/>
            <person name="Lomsadze A."/>
            <person name="Malik S.B."/>
            <person name="Marsh M.E."/>
            <person name="Mackinder L."/>
            <person name="Mock T."/>
            <person name="Mueller-Roeber B."/>
            <person name="Pagarete A."/>
            <person name="Parker M."/>
            <person name="Probert I."/>
            <person name="Quesneville H."/>
            <person name="Raines C."/>
            <person name="Rensing S.A."/>
            <person name="Riano-Pachon D.M."/>
            <person name="Richier S."/>
            <person name="Rokitta S."/>
            <person name="Shiraiwa Y."/>
            <person name="Soanes D.M."/>
            <person name="van der Giezen M."/>
            <person name="Wahlund T.M."/>
            <person name="Williams B."/>
            <person name="Wilson W."/>
            <person name="Wolfe G."/>
            <person name="Wurch L.L."/>
        </authorList>
    </citation>
    <scope>NUCLEOTIDE SEQUENCE</scope>
</reference>
<evidence type="ECO:0008006" key="3">
    <source>
        <dbReference type="Google" id="ProtNLM"/>
    </source>
</evidence>
<evidence type="ECO:0000313" key="2">
    <source>
        <dbReference type="Proteomes" id="UP000013827"/>
    </source>
</evidence>
<proteinExistence type="predicted"/>
<sequence length="294" mass="32294">MGASLWFNAQPLSLPLIHLPVDACGVLLPGESRRILIEREDDLAALNEMQFACVGVLPTTPHCARVSTLLNVRETRRQEVGALIEVVSVGRIHASQIEHDRCFTAHARPAFDGRAEPDIDIRKLVAELRSTAEQHDTIRRKLRSTPLPVRIPGSFLSDEVGTLSGMVVPTGRGTHPGSWLEQECARMREELCVTDLDAAPAASLERLHALWGVPDEESAELLLLSFAACASLTATQRALACGTLDTAERLRYARRCLLEGTSQFSRASTRVAAEYGSMAQRVATDKMRQERKGH</sequence>
<dbReference type="Proteomes" id="UP000013827">
    <property type="component" value="Unassembled WGS sequence"/>
</dbReference>
<dbReference type="PaxDb" id="2903-EOD31211"/>
<evidence type="ECO:0000313" key="1">
    <source>
        <dbReference type="EnsemblProtists" id="EOD31211"/>
    </source>
</evidence>
<dbReference type="AlphaFoldDB" id="A0A0D3K626"/>
<dbReference type="KEGG" id="ehx:EMIHUDRAFT_253612"/>